<feature type="transmembrane region" description="Helical" evidence="8">
    <location>
        <begin position="442"/>
        <end position="462"/>
    </location>
</feature>
<evidence type="ECO:0000256" key="6">
    <source>
        <dbReference type="ARBA" id="ARBA00023136"/>
    </source>
</evidence>
<keyword evidence="4 8" id="KW-0812">Transmembrane</keyword>
<feature type="transmembrane region" description="Helical" evidence="8">
    <location>
        <begin position="234"/>
        <end position="256"/>
    </location>
</feature>
<protein>
    <recommendedName>
        <fullName evidence="11">Polysaccharide biosynthesis protein</fullName>
    </recommendedName>
</protein>
<evidence type="ECO:0000256" key="1">
    <source>
        <dbReference type="ARBA" id="ARBA00004651"/>
    </source>
</evidence>
<dbReference type="PANTHER" id="PTHR30250">
    <property type="entry name" value="PST FAMILY PREDICTED COLANIC ACID TRANSPORTER"/>
    <property type="match status" value="1"/>
</dbReference>
<comment type="similarity">
    <text evidence="2">Belongs to the polysaccharide synthase family.</text>
</comment>
<dbReference type="EMBL" id="BAAATR010000005">
    <property type="protein sequence ID" value="GAA2236018.1"/>
    <property type="molecule type" value="Genomic_DNA"/>
</dbReference>
<feature type="transmembrane region" description="Helical" evidence="8">
    <location>
        <begin position="377"/>
        <end position="399"/>
    </location>
</feature>
<evidence type="ECO:0008006" key="11">
    <source>
        <dbReference type="Google" id="ProtNLM"/>
    </source>
</evidence>
<feature type="transmembrane region" description="Helical" evidence="8">
    <location>
        <begin position="354"/>
        <end position="371"/>
    </location>
</feature>
<name>A0ABN3DLX4_9ACTN</name>
<proteinExistence type="inferred from homology"/>
<evidence type="ECO:0000256" key="8">
    <source>
        <dbReference type="SAM" id="Phobius"/>
    </source>
</evidence>
<keyword evidence="3" id="KW-1003">Cell membrane</keyword>
<evidence type="ECO:0000256" key="5">
    <source>
        <dbReference type="ARBA" id="ARBA00022989"/>
    </source>
</evidence>
<evidence type="ECO:0000256" key="7">
    <source>
        <dbReference type="SAM" id="MobiDB-lite"/>
    </source>
</evidence>
<keyword evidence="6 8" id="KW-0472">Membrane</keyword>
<feature type="transmembrane region" description="Helical" evidence="8">
    <location>
        <begin position="114"/>
        <end position="135"/>
    </location>
</feature>
<feature type="transmembrane region" description="Helical" evidence="8">
    <location>
        <begin position="147"/>
        <end position="167"/>
    </location>
</feature>
<reference evidence="9 10" key="1">
    <citation type="journal article" date="2019" name="Int. J. Syst. Evol. Microbiol.">
        <title>The Global Catalogue of Microorganisms (GCM) 10K type strain sequencing project: providing services to taxonomists for standard genome sequencing and annotation.</title>
        <authorList>
            <consortium name="The Broad Institute Genomics Platform"/>
            <consortium name="The Broad Institute Genome Sequencing Center for Infectious Disease"/>
            <person name="Wu L."/>
            <person name="Ma J."/>
        </authorList>
    </citation>
    <scope>NUCLEOTIDE SEQUENCE [LARGE SCALE GENOMIC DNA]</scope>
    <source>
        <strain evidence="9 10">JCM 7356</strain>
    </source>
</reference>
<accession>A0ABN3DLX4</accession>
<evidence type="ECO:0000313" key="10">
    <source>
        <dbReference type="Proteomes" id="UP001500305"/>
    </source>
</evidence>
<feature type="transmembrane region" description="Helical" evidence="8">
    <location>
        <begin position="173"/>
        <end position="196"/>
    </location>
</feature>
<comment type="subcellular location">
    <subcellularLocation>
        <location evidence="1">Cell membrane</location>
        <topology evidence="1">Multi-pass membrane protein</topology>
    </subcellularLocation>
</comment>
<feature type="compositionally biased region" description="Basic and acidic residues" evidence="7">
    <location>
        <begin position="475"/>
        <end position="488"/>
    </location>
</feature>
<feature type="transmembrane region" description="Helical" evidence="8">
    <location>
        <begin position="288"/>
        <end position="307"/>
    </location>
</feature>
<dbReference type="InterPro" id="IPR050833">
    <property type="entry name" value="Poly_Biosynth_Transport"/>
</dbReference>
<dbReference type="Proteomes" id="UP001500305">
    <property type="component" value="Unassembled WGS sequence"/>
</dbReference>
<keyword evidence="10" id="KW-1185">Reference proteome</keyword>
<evidence type="ECO:0000256" key="3">
    <source>
        <dbReference type="ARBA" id="ARBA00022475"/>
    </source>
</evidence>
<feature type="region of interest" description="Disordered" evidence="7">
    <location>
        <begin position="466"/>
        <end position="488"/>
    </location>
</feature>
<keyword evidence="5 8" id="KW-1133">Transmembrane helix</keyword>
<comment type="caution">
    <text evidence="9">The sequence shown here is derived from an EMBL/GenBank/DDBJ whole genome shotgun (WGS) entry which is preliminary data.</text>
</comment>
<feature type="transmembrane region" description="Helical" evidence="8">
    <location>
        <begin position="42"/>
        <end position="68"/>
    </location>
</feature>
<feature type="transmembrane region" description="Helical" evidence="8">
    <location>
        <begin position="319"/>
        <end position="342"/>
    </location>
</feature>
<organism evidence="9 10">
    <name type="scientific">Kitasatospora cystarginea</name>
    <dbReference type="NCBI Taxonomy" id="58350"/>
    <lineage>
        <taxon>Bacteria</taxon>
        <taxon>Bacillati</taxon>
        <taxon>Actinomycetota</taxon>
        <taxon>Actinomycetes</taxon>
        <taxon>Kitasatosporales</taxon>
        <taxon>Streptomycetaceae</taxon>
        <taxon>Kitasatospora</taxon>
    </lineage>
</organism>
<dbReference type="RefSeq" id="WP_344635535.1">
    <property type="nucleotide sequence ID" value="NZ_BAAATR010000005.1"/>
</dbReference>
<feature type="transmembrane region" description="Helical" evidence="8">
    <location>
        <begin position="208"/>
        <end position="228"/>
    </location>
</feature>
<dbReference type="Pfam" id="PF13440">
    <property type="entry name" value="Polysacc_synt_3"/>
    <property type="match status" value="1"/>
</dbReference>
<gene>
    <name evidence="9" type="ORF">GCM10010430_16040</name>
</gene>
<evidence type="ECO:0000256" key="4">
    <source>
        <dbReference type="ARBA" id="ARBA00022692"/>
    </source>
</evidence>
<feature type="transmembrane region" description="Helical" evidence="8">
    <location>
        <begin position="12"/>
        <end position="36"/>
    </location>
</feature>
<feature type="transmembrane region" description="Helical" evidence="8">
    <location>
        <begin position="411"/>
        <end position="436"/>
    </location>
</feature>
<evidence type="ECO:0000256" key="2">
    <source>
        <dbReference type="ARBA" id="ARBA00007430"/>
    </source>
</evidence>
<evidence type="ECO:0000313" key="9">
    <source>
        <dbReference type="EMBL" id="GAA2236018.1"/>
    </source>
</evidence>
<sequence>MSLGAKVRAGARISLLNTVVIRIGNFAAGVVLARTLLGPREWGLYATGMVALGVLLSANEMGVSLAIVRWDRDMGEFAPTVLTLSVLSSTVLYGMLFVAAPATARALGSPDATTMLRVLCFSVVIDGLACVPNQVIAREFRQGARMVLDLLNFLVTTGTTLALAYSGTGALSFAWGALAGNLCALAGCAVVVPGVLRPGWKAAEARALISFGLPLAGASLLVLAMLNVDSVVTGALLGPVALGFYQLAFNVSSWPVRSISEAARRISFAGFSRVADSREALADAFGRGLAVLMVAAVPPCVLLAVLAEPVVATIYGERWAPAAGALRWLALLGLLRIAYELAYDCLAAAGRRSSLIAVQGWWLAALVPALLLGAHRWGIGGVGAGHLVVAALLVAPAFWWAMRRAGVGGAVVLRACARPFGGGLLMAAVSLPVYHWCGETRWGMFAAGTAALAAYVPVVLPMRRQLRGGGSKAPVPHEERVLAAEGER</sequence>
<dbReference type="PANTHER" id="PTHR30250:SF10">
    <property type="entry name" value="LIPOPOLYSACCHARIDE BIOSYNTHESIS PROTEIN WZXC"/>
    <property type="match status" value="1"/>
</dbReference>
<feature type="transmembrane region" description="Helical" evidence="8">
    <location>
        <begin position="80"/>
        <end position="102"/>
    </location>
</feature>